<dbReference type="EMBL" id="PZJJ01000021">
    <property type="protein sequence ID" value="PTL38263.1"/>
    <property type="molecule type" value="Genomic_DNA"/>
</dbReference>
<dbReference type="OrthoDB" id="9811476at2"/>
<evidence type="ECO:0000313" key="1">
    <source>
        <dbReference type="EMBL" id="PTL38263.1"/>
    </source>
</evidence>
<evidence type="ECO:0008006" key="3">
    <source>
        <dbReference type="Google" id="ProtNLM"/>
    </source>
</evidence>
<evidence type="ECO:0000313" key="2">
    <source>
        <dbReference type="Proteomes" id="UP000240509"/>
    </source>
</evidence>
<comment type="caution">
    <text evidence="1">The sequence shown here is derived from an EMBL/GenBank/DDBJ whole genome shotgun (WGS) entry which is preliminary data.</text>
</comment>
<proteinExistence type="predicted"/>
<keyword evidence="2" id="KW-1185">Reference proteome</keyword>
<name>A0A2T4U4D7_9BACI</name>
<organism evidence="1 2">
    <name type="scientific">Alkalicoccus saliphilus</name>
    <dbReference type="NCBI Taxonomy" id="200989"/>
    <lineage>
        <taxon>Bacteria</taxon>
        <taxon>Bacillati</taxon>
        <taxon>Bacillota</taxon>
        <taxon>Bacilli</taxon>
        <taxon>Bacillales</taxon>
        <taxon>Bacillaceae</taxon>
        <taxon>Alkalicoccus</taxon>
    </lineage>
</organism>
<dbReference type="Proteomes" id="UP000240509">
    <property type="component" value="Unassembled WGS sequence"/>
</dbReference>
<sequence>MKAAGIDGCRGGWLTVRAESGFIVSVELITHLSLLKMKPSEHIWIDIPIGIPSAASYPRKAEGAARKLIKSRSSSIFTVPCREVLYTAEYDEANRKHRELTGHGLSKQSWNLFSKIKEAEILAGRMKELQVSEAHPELVFYGMAGQTMTHSKKKIEGVQERLNILKNYSPNVEKHFDKAADRFLRKEAAKDDIIDAMALAVAASHPALERKTVLPADEHNETDRSMNIHYAVTTYH</sequence>
<protein>
    <recommendedName>
        <fullName evidence="3">DUF429 domain-containing protein</fullName>
    </recommendedName>
</protein>
<reference evidence="1 2" key="1">
    <citation type="submission" date="2018-03" db="EMBL/GenBank/DDBJ databases">
        <title>Alkalicoccus saliphilus sp. nov., isolated from a mineral pool.</title>
        <authorList>
            <person name="Zhao B."/>
        </authorList>
    </citation>
    <scope>NUCLEOTIDE SEQUENCE [LARGE SCALE GENOMIC DNA]</scope>
    <source>
        <strain evidence="1 2">6AG</strain>
    </source>
</reference>
<dbReference type="AlphaFoldDB" id="A0A2T4U4D7"/>
<dbReference type="InterPro" id="IPR007362">
    <property type="entry name" value="DUF429"/>
</dbReference>
<gene>
    <name evidence="1" type="ORF">C6Y45_12110</name>
</gene>
<dbReference type="Pfam" id="PF04250">
    <property type="entry name" value="DUF429"/>
    <property type="match status" value="1"/>
</dbReference>
<dbReference type="RefSeq" id="WP_107585492.1">
    <property type="nucleotide sequence ID" value="NZ_PZJJ01000021.1"/>
</dbReference>
<accession>A0A2T4U4D7</accession>